<proteinExistence type="predicted"/>
<reference evidence="1 2" key="1">
    <citation type="journal article" date="2007" name="Virology">
        <title>Sequence and annotation of the 314-kb MT325 and the 321-kb FR483 viruses that infect Chlorella Pbi.</title>
        <authorList>
            <person name="Fitzgerald L.A."/>
            <person name="Graves M.V."/>
            <person name="Li X."/>
            <person name="Feldblyum T."/>
            <person name="Hartigan J."/>
            <person name="Van Etten J.L."/>
        </authorList>
    </citation>
    <scope>NUCLEOTIDE SEQUENCE [LARGE SCALE GENOMIC DNA]</scope>
    <source>
        <strain evidence="1 2">MT325</strain>
    </source>
</reference>
<evidence type="ECO:0000313" key="2">
    <source>
        <dbReference type="Proteomes" id="UP000246715"/>
    </source>
</evidence>
<dbReference type="EMBL" id="DQ491001">
    <property type="protein sequence ID" value="ABT13991.1"/>
    <property type="molecule type" value="Genomic_DNA"/>
</dbReference>
<evidence type="ECO:0000313" key="1">
    <source>
        <dbReference type="EMBL" id="ABT13991.1"/>
    </source>
</evidence>
<organismHost>
    <name type="scientific">Paramecium bursaria</name>
    <dbReference type="NCBI Taxonomy" id="74790"/>
</organismHost>
<gene>
    <name evidence="1" type="primary">M437R</name>
    <name evidence="1" type="ORF">MT325_M437R</name>
</gene>
<protein>
    <submittedName>
        <fullName evidence="1">Uncharacterized protein M437R</fullName>
    </submittedName>
</protein>
<accession>A7IUG7</accession>
<sequence>MVQPRHNIRQGERNTVGQILRQRRCRCCRTRCSDTDNIQVPWLWRFHRDDVPRTQQLPLHNFKYHQVIRLSEISFVDIILYRQN</sequence>
<name>A7IUG7_PBCVM</name>
<organism evidence="1 2">
    <name type="scientific">Paramecium bursaria Chlorella virus MT325</name>
    <name type="common">PBCV-MT325</name>
    <dbReference type="NCBI Taxonomy" id="346932"/>
    <lineage>
        <taxon>Viruses</taxon>
        <taxon>Varidnaviria</taxon>
        <taxon>Bamfordvirae</taxon>
        <taxon>Nucleocytoviricota</taxon>
        <taxon>Megaviricetes</taxon>
        <taxon>Algavirales</taxon>
        <taxon>Phycodnaviridae</taxon>
        <taxon>Chlorovirus</taxon>
        <taxon>Chlorovirus conductrix</taxon>
        <taxon>Paramecium bursaria Chlorella virus A1</taxon>
    </lineage>
</organism>
<dbReference type="Proteomes" id="UP000246715">
    <property type="component" value="Segment"/>
</dbReference>